<dbReference type="AlphaFoldDB" id="A0A0E2Z341"/>
<proteinExistence type="predicted"/>
<protein>
    <recommendedName>
        <fullName evidence="3">BrnT family toxin</fullName>
    </recommendedName>
</protein>
<name>A0A0E2Z341_9GAMM</name>
<dbReference type="InterPro" id="IPR038573">
    <property type="entry name" value="BrnT_sf"/>
</dbReference>
<accession>A0A0E2Z341</accession>
<sequence length="93" mass="10775">MRFEWDLSKAENNEKKHGVSFSEATTVFGDPLELTISDPDHSEDEYRFLLSIGRSSVGRVLIVSYTEREENSIRIISARRATKPEQKQYESQH</sequence>
<evidence type="ECO:0008006" key="3">
    <source>
        <dbReference type="Google" id="ProtNLM"/>
    </source>
</evidence>
<dbReference type="OrthoDB" id="9802417at2"/>
<dbReference type="Pfam" id="PF04365">
    <property type="entry name" value="BrnT_toxin"/>
    <property type="match status" value="1"/>
</dbReference>
<dbReference type="EMBL" id="JPGN01000034">
    <property type="protein sequence ID" value="KFI19894.1"/>
    <property type="molecule type" value="Genomic_DNA"/>
</dbReference>
<evidence type="ECO:0000313" key="1">
    <source>
        <dbReference type="EMBL" id="KFI19894.1"/>
    </source>
</evidence>
<organism evidence="1 2">
    <name type="scientific">Nitrosococcus oceani C-27</name>
    <dbReference type="NCBI Taxonomy" id="314279"/>
    <lineage>
        <taxon>Bacteria</taxon>
        <taxon>Pseudomonadati</taxon>
        <taxon>Pseudomonadota</taxon>
        <taxon>Gammaproteobacteria</taxon>
        <taxon>Chromatiales</taxon>
        <taxon>Chromatiaceae</taxon>
        <taxon>Nitrosococcus</taxon>
    </lineage>
</organism>
<dbReference type="HOGENOM" id="CLU_149290_1_1_6"/>
<comment type="caution">
    <text evidence="1">The sequence shown here is derived from an EMBL/GenBank/DDBJ whole genome shotgun (WGS) entry which is preliminary data.</text>
</comment>
<evidence type="ECO:0000313" key="2">
    <source>
        <dbReference type="Proteomes" id="UP000028839"/>
    </source>
</evidence>
<gene>
    <name evidence="1" type="ORF">IB75_05695</name>
</gene>
<dbReference type="Gene3D" id="3.10.450.530">
    <property type="entry name" value="Ribonuclease toxin, BrnT, of type II toxin-antitoxin system"/>
    <property type="match status" value="1"/>
</dbReference>
<reference evidence="1 2" key="1">
    <citation type="submission" date="2014-07" db="EMBL/GenBank/DDBJ databases">
        <title>Comparative analysis of Nitrosococcus oceani genome inventories of strains from Pacific and Atlantic gyres.</title>
        <authorList>
            <person name="Lim C.K."/>
            <person name="Wang L."/>
            <person name="Sayavedra-Soto L.A."/>
            <person name="Klotz M.G."/>
        </authorList>
    </citation>
    <scope>NUCLEOTIDE SEQUENCE [LARGE SCALE GENOMIC DNA]</scope>
    <source>
        <strain evidence="1 2">C-27</strain>
    </source>
</reference>
<dbReference type="InterPro" id="IPR007460">
    <property type="entry name" value="BrnT_toxin"/>
</dbReference>
<dbReference type="Proteomes" id="UP000028839">
    <property type="component" value="Unassembled WGS sequence"/>
</dbReference>